<keyword evidence="3" id="KW-1185">Reference proteome</keyword>
<organism evidence="2 3">
    <name type="scientific">Tegillarca granosa</name>
    <name type="common">Malaysian cockle</name>
    <name type="synonym">Anadara granosa</name>
    <dbReference type="NCBI Taxonomy" id="220873"/>
    <lineage>
        <taxon>Eukaryota</taxon>
        <taxon>Metazoa</taxon>
        <taxon>Spiralia</taxon>
        <taxon>Lophotrochozoa</taxon>
        <taxon>Mollusca</taxon>
        <taxon>Bivalvia</taxon>
        <taxon>Autobranchia</taxon>
        <taxon>Pteriomorphia</taxon>
        <taxon>Arcoida</taxon>
        <taxon>Arcoidea</taxon>
        <taxon>Arcidae</taxon>
        <taxon>Tegillarca</taxon>
    </lineage>
</organism>
<dbReference type="Gene3D" id="1.10.150.130">
    <property type="match status" value="1"/>
</dbReference>
<proteinExistence type="predicted"/>
<gene>
    <name evidence="2" type="ORF">KUTeg_015471</name>
</gene>
<dbReference type="SUPFAM" id="SSF47823">
    <property type="entry name" value="lambda integrase-like, N-terminal domain"/>
    <property type="match status" value="1"/>
</dbReference>
<accession>A0ABQ9EQ62</accession>
<dbReference type="EMBL" id="JARBDR010000793">
    <property type="protein sequence ID" value="KAJ8307387.1"/>
    <property type="molecule type" value="Genomic_DNA"/>
</dbReference>
<keyword evidence="1" id="KW-0238">DNA-binding</keyword>
<evidence type="ECO:0000313" key="2">
    <source>
        <dbReference type="EMBL" id="KAJ8307387.1"/>
    </source>
</evidence>
<dbReference type="InterPro" id="IPR010998">
    <property type="entry name" value="Integrase_recombinase_N"/>
</dbReference>
<evidence type="ECO:0000313" key="3">
    <source>
        <dbReference type="Proteomes" id="UP001217089"/>
    </source>
</evidence>
<dbReference type="Proteomes" id="UP001217089">
    <property type="component" value="Unassembled WGS sequence"/>
</dbReference>
<comment type="caution">
    <text evidence="2">The sequence shown here is derived from an EMBL/GenBank/DDBJ whole genome shotgun (WGS) entry which is preliminary data.</text>
</comment>
<evidence type="ECO:0000256" key="1">
    <source>
        <dbReference type="ARBA" id="ARBA00023125"/>
    </source>
</evidence>
<protein>
    <submittedName>
        <fullName evidence="2">Uncharacterized protein</fullName>
    </submittedName>
</protein>
<reference evidence="2 3" key="1">
    <citation type="submission" date="2022-12" db="EMBL/GenBank/DDBJ databases">
        <title>Chromosome-level genome of Tegillarca granosa.</title>
        <authorList>
            <person name="Kim J."/>
        </authorList>
    </citation>
    <scope>NUCLEOTIDE SEQUENCE [LARGE SCALE GENOMIC DNA]</scope>
    <source>
        <strain evidence="2">Teg-2019</strain>
        <tissue evidence="2">Adductor muscle</tissue>
    </source>
</reference>
<name>A0ABQ9EQ62_TEGGR</name>
<sequence length="192" mass="21276">MDNINDIGSDFCELTCSDEGDIQVFTDASDTGFGAHLTLGSEEEPGTSSHFELVGTWCASERLKLDKHVSQKVLDSGVDRSSSLYPQMCKLLLASKSDHTNESYFYAFKRWELFISKHGFCSLPAQPIHVALYLTHLLDQGSTANVINNVVYGIKWAHELNGLSDPTKNSYVPSLVEASKRITGTKRSRKDP</sequence>